<sequence length="223" mass="25118">MCVLKQIFLTVLLLIVATITSAVNFCDCPCSRAAVLVVQPYFETGAACVRMKSTENYGTLYLGNKMEDGGHLAYVDKYRPPSGTLVSTLRIKHTAYWKLYYPWKNGTGDVPYVIQNILTLEFLVPTRKHRPNQFDRVVVAKPELTAKSLWYFIIGGGGLATKIRNYVLNELLQADEILVGDTKYEGRVFTDTKTPAIKQLLGEGDTPPSSKHGWELRHCEWIL</sequence>
<protein>
    <submittedName>
        <fullName evidence="1">Uncharacterized protein</fullName>
    </submittedName>
</protein>
<dbReference type="EnsemblMetazoa" id="AAEL029019-RA">
    <property type="protein sequence ID" value="AAEL029019-PA"/>
    <property type="gene ID" value="AAEL029019"/>
</dbReference>
<name>A0A6E8P7Q7_AEDAE</name>
<keyword evidence="2" id="KW-1185">Reference proteome</keyword>
<dbReference type="AlphaFoldDB" id="A0A6E8P7Q7"/>
<proteinExistence type="predicted"/>
<dbReference type="InParanoid" id="A0A6E8P7Q7"/>
<accession>A0A6E8P7Q7</accession>
<organism evidence="1 2">
    <name type="scientific">Aedes aegypti</name>
    <name type="common">Yellowfever mosquito</name>
    <name type="synonym">Culex aegypti</name>
    <dbReference type="NCBI Taxonomy" id="7159"/>
    <lineage>
        <taxon>Eukaryota</taxon>
        <taxon>Metazoa</taxon>
        <taxon>Ecdysozoa</taxon>
        <taxon>Arthropoda</taxon>
        <taxon>Hexapoda</taxon>
        <taxon>Insecta</taxon>
        <taxon>Pterygota</taxon>
        <taxon>Neoptera</taxon>
        <taxon>Endopterygota</taxon>
        <taxon>Diptera</taxon>
        <taxon>Nematocera</taxon>
        <taxon>Culicoidea</taxon>
        <taxon>Culicidae</taxon>
        <taxon>Culicinae</taxon>
        <taxon>Aedini</taxon>
        <taxon>Aedes</taxon>
        <taxon>Stegomyia</taxon>
    </lineage>
</organism>
<reference evidence="1" key="2">
    <citation type="submission" date="2020-05" db="UniProtKB">
        <authorList>
            <consortium name="EnsemblMetazoa"/>
        </authorList>
    </citation>
    <scope>IDENTIFICATION</scope>
    <source>
        <strain evidence="1">LVP_AGWG</strain>
    </source>
</reference>
<reference evidence="1 2" key="1">
    <citation type="submission" date="2017-06" db="EMBL/GenBank/DDBJ databases">
        <title>Aedes aegypti genome working group (AGWG) sequencing and assembly.</title>
        <authorList>
            <consortium name="Aedes aegypti Genome Working Group (AGWG)"/>
            <person name="Matthews B.J."/>
        </authorList>
    </citation>
    <scope>NUCLEOTIDE SEQUENCE [LARGE SCALE GENOMIC DNA]</scope>
    <source>
        <strain evidence="1 2">LVP_AGWG</strain>
    </source>
</reference>
<evidence type="ECO:0000313" key="2">
    <source>
        <dbReference type="Proteomes" id="UP000008820"/>
    </source>
</evidence>
<dbReference type="Proteomes" id="UP000008820">
    <property type="component" value="Chromosome 2"/>
</dbReference>
<evidence type="ECO:0000313" key="1">
    <source>
        <dbReference type="EnsemblMetazoa" id="AAEL029019-PA"/>
    </source>
</evidence>